<proteinExistence type="predicted"/>
<evidence type="ECO:0000313" key="3">
    <source>
        <dbReference type="EMBL" id="CAB4849917.1"/>
    </source>
</evidence>
<dbReference type="EMBL" id="CAFBIZ010000101">
    <property type="protein sequence ID" value="CAB4849917.1"/>
    <property type="molecule type" value="Genomic_DNA"/>
</dbReference>
<dbReference type="Pfam" id="PF07510">
    <property type="entry name" value="GmrSD_C"/>
    <property type="match status" value="1"/>
</dbReference>
<gene>
    <name evidence="3" type="ORF">UFOPK3268_00883</name>
    <name evidence="4" type="ORF">UFOPK4150_00551</name>
</gene>
<dbReference type="AlphaFoldDB" id="A0A6J7RB85"/>
<accession>A0A6J7RB85</accession>
<dbReference type="PANTHER" id="PTHR24094:SF15">
    <property type="entry name" value="AMP-DEPENDENT SYNTHETASE_LIGASE DOMAIN-CONTAINING PROTEIN-RELATED"/>
    <property type="match status" value="1"/>
</dbReference>
<dbReference type="PROSITE" id="PS51257">
    <property type="entry name" value="PROKAR_LIPOPROTEIN"/>
    <property type="match status" value="1"/>
</dbReference>
<dbReference type="PANTHER" id="PTHR24094">
    <property type="entry name" value="SECRETED PROTEIN"/>
    <property type="match status" value="1"/>
</dbReference>
<protein>
    <submittedName>
        <fullName evidence="4">Unannotated protein</fullName>
    </submittedName>
</protein>
<feature type="domain" description="GmrSD restriction endonucleases C-terminal" evidence="2">
    <location>
        <begin position="135"/>
        <end position="247"/>
    </location>
</feature>
<dbReference type="EMBL" id="CAFBPU010000008">
    <property type="protein sequence ID" value="CAB5026025.1"/>
    <property type="molecule type" value="Genomic_DNA"/>
</dbReference>
<dbReference type="InterPro" id="IPR011089">
    <property type="entry name" value="GmrSD_C"/>
</dbReference>
<name>A0A6J7RB85_9ZZZZ</name>
<sequence>MARMRLLLVVVTLPGLVLSACAAGVASPAEVIGSSVAPGGSSASAQASSGSASTSPSPIRSSTIPAPTVAATGASGVALAAVLALPVKGRAPKTGYARAQFGAAWLDVDHNGCDTRDDMLIRDLTARVMSGSCRVMSGTLADPYTGKTILFVRGGVSEVDIDHMVALSDAWQTGAATWLVTKRVALANDPLNLQPTDSSANRQKGDSDAASWLPPAVAYRCTYVARQAAVKRKYGLWVTAAERSAMLLVLARCPGQRLPA</sequence>
<evidence type="ECO:0000313" key="4">
    <source>
        <dbReference type="EMBL" id="CAB5026025.1"/>
    </source>
</evidence>
<evidence type="ECO:0000259" key="2">
    <source>
        <dbReference type="Pfam" id="PF07510"/>
    </source>
</evidence>
<feature type="region of interest" description="Disordered" evidence="1">
    <location>
        <begin position="43"/>
        <end position="64"/>
    </location>
</feature>
<evidence type="ECO:0000256" key="1">
    <source>
        <dbReference type="SAM" id="MobiDB-lite"/>
    </source>
</evidence>
<organism evidence="4">
    <name type="scientific">freshwater metagenome</name>
    <dbReference type="NCBI Taxonomy" id="449393"/>
    <lineage>
        <taxon>unclassified sequences</taxon>
        <taxon>metagenomes</taxon>
        <taxon>ecological metagenomes</taxon>
    </lineage>
</organism>
<reference evidence="4" key="1">
    <citation type="submission" date="2020-05" db="EMBL/GenBank/DDBJ databases">
        <authorList>
            <person name="Chiriac C."/>
            <person name="Salcher M."/>
            <person name="Ghai R."/>
            <person name="Kavagutti S V."/>
        </authorList>
    </citation>
    <scope>NUCLEOTIDE SEQUENCE</scope>
</reference>